<dbReference type="InterPro" id="IPR036691">
    <property type="entry name" value="Endo/exonu/phosph_ase_sf"/>
</dbReference>
<sequence>MPSTFSFQFRLSSNLQHHFSLSSVYSHYFPDTGIPEVTTCHSRSAITVDYIFYSAEKEDVAGQPGAEVALVGGLKLLGRLSLLTEQDLWTVNGLPNENNSSDHLPLLAKFRLEL</sequence>
<protein>
    <submittedName>
        <fullName evidence="1">Angel-like protein 2</fullName>
    </submittedName>
</protein>
<dbReference type="PANTHER" id="PTHR12121">
    <property type="entry name" value="CARBON CATABOLITE REPRESSOR PROTEIN 4"/>
    <property type="match status" value="1"/>
</dbReference>
<dbReference type="Proteomes" id="UP000593571">
    <property type="component" value="Unassembled WGS sequence"/>
</dbReference>
<name>A0A7J8BCA4_ROUAE</name>
<dbReference type="GO" id="GO:0070935">
    <property type="term" value="P:3'-UTR-mediated mRNA stabilization"/>
    <property type="evidence" value="ECO:0007669"/>
    <property type="project" value="TreeGrafter"/>
</dbReference>
<organism evidence="1 2">
    <name type="scientific">Rousettus aegyptiacus</name>
    <name type="common">Egyptian fruit bat</name>
    <name type="synonym">Pteropus aegyptiacus</name>
    <dbReference type="NCBI Taxonomy" id="9407"/>
    <lineage>
        <taxon>Eukaryota</taxon>
        <taxon>Metazoa</taxon>
        <taxon>Chordata</taxon>
        <taxon>Craniata</taxon>
        <taxon>Vertebrata</taxon>
        <taxon>Euteleostomi</taxon>
        <taxon>Mammalia</taxon>
        <taxon>Eutheria</taxon>
        <taxon>Laurasiatheria</taxon>
        <taxon>Chiroptera</taxon>
        <taxon>Yinpterochiroptera</taxon>
        <taxon>Pteropodoidea</taxon>
        <taxon>Pteropodidae</taxon>
        <taxon>Rousettinae</taxon>
        <taxon>Rousettus</taxon>
    </lineage>
</organism>
<evidence type="ECO:0000313" key="2">
    <source>
        <dbReference type="Proteomes" id="UP000593571"/>
    </source>
</evidence>
<dbReference type="Gene3D" id="3.60.10.10">
    <property type="entry name" value="Endonuclease/exonuclease/phosphatase"/>
    <property type="match status" value="1"/>
</dbReference>
<dbReference type="AlphaFoldDB" id="A0A7J8BCA4"/>
<evidence type="ECO:0000313" key="1">
    <source>
        <dbReference type="EMBL" id="KAF6396095.1"/>
    </source>
</evidence>
<dbReference type="GO" id="GO:0000175">
    <property type="term" value="F:3'-5'-RNA exonuclease activity"/>
    <property type="evidence" value="ECO:0007669"/>
    <property type="project" value="TreeGrafter"/>
</dbReference>
<dbReference type="PANTHER" id="PTHR12121:SF27">
    <property type="entry name" value="PROTEIN ANGEL HOMOLOG 2"/>
    <property type="match status" value="1"/>
</dbReference>
<dbReference type="InterPro" id="IPR050410">
    <property type="entry name" value="CCR4/nocturin_mRNA_transcr"/>
</dbReference>
<gene>
    <name evidence="1" type="ORF">HJG63_000654</name>
</gene>
<dbReference type="SUPFAM" id="SSF56219">
    <property type="entry name" value="DNase I-like"/>
    <property type="match status" value="1"/>
</dbReference>
<proteinExistence type="predicted"/>
<comment type="caution">
    <text evidence="1">The sequence shown here is derived from an EMBL/GenBank/DDBJ whole genome shotgun (WGS) entry which is preliminary data.</text>
</comment>
<dbReference type="GO" id="GO:0003730">
    <property type="term" value="F:mRNA 3'-UTR binding"/>
    <property type="evidence" value="ECO:0007669"/>
    <property type="project" value="TreeGrafter"/>
</dbReference>
<dbReference type="EMBL" id="JACASE010000017">
    <property type="protein sequence ID" value="KAF6396095.1"/>
    <property type="molecule type" value="Genomic_DNA"/>
</dbReference>
<reference evidence="1 2" key="1">
    <citation type="journal article" date="2020" name="Nature">
        <title>Six reference-quality genomes reveal evolution of bat adaptations.</title>
        <authorList>
            <person name="Jebb D."/>
            <person name="Huang Z."/>
            <person name="Pippel M."/>
            <person name="Hughes G.M."/>
            <person name="Lavrichenko K."/>
            <person name="Devanna P."/>
            <person name="Winkler S."/>
            <person name="Jermiin L.S."/>
            <person name="Skirmuntt E.C."/>
            <person name="Katzourakis A."/>
            <person name="Burkitt-Gray L."/>
            <person name="Ray D.A."/>
            <person name="Sullivan K.A.M."/>
            <person name="Roscito J.G."/>
            <person name="Kirilenko B.M."/>
            <person name="Davalos L.M."/>
            <person name="Corthals A.P."/>
            <person name="Power M.L."/>
            <person name="Jones G."/>
            <person name="Ransome R.D."/>
            <person name="Dechmann D.K.N."/>
            <person name="Locatelli A.G."/>
            <person name="Puechmaille S.J."/>
            <person name="Fedrigo O."/>
            <person name="Jarvis E.D."/>
            <person name="Hiller M."/>
            <person name="Vernes S.C."/>
            <person name="Myers E.W."/>
            <person name="Teeling E.C."/>
        </authorList>
    </citation>
    <scope>NUCLEOTIDE SEQUENCE [LARGE SCALE GENOMIC DNA]</scope>
    <source>
        <strain evidence="1">MRouAeg1</strain>
        <tissue evidence="1">Muscle</tissue>
    </source>
</reference>
<accession>A0A7J8BCA4</accession>
<keyword evidence="2" id="KW-1185">Reference proteome</keyword>